<gene>
    <name evidence="2" type="ORF">E6K81_16895</name>
</gene>
<evidence type="ECO:0000256" key="1">
    <source>
        <dbReference type="SAM" id="SignalP"/>
    </source>
</evidence>
<evidence type="ECO:0000313" key="2">
    <source>
        <dbReference type="EMBL" id="TMQ67890.1"/>
    </source>
</evidence>
<dbReference type="Proteomes" id="UP000319771">
    <property type="component" value="Unassembled WGS sequence"/>
</dbReference>
<organism evidence="2 3">
    <name type="scientific">Eiseniibacteriota bacterium</name>
    <dbReference type="NCBI Taxonomy" id="2212470"/>
    <lineage>
        <taxon>Bacteria</taxon>
        <taxon>Candidatus Eiseniibacteriota</taxon>
    </lineage>
</organism>
<feature type="signal peptide" evidence="1">
    <location>
        <begin position="1"/>
        <end position="23"/>
    </location>
</feature>
<comment type="caution">
    <text evidence="2">The sequence shown here is derived from an EMBL/GenBank/DDBJ whole genome shotgun (WGS) entry which is preliminary data.</text>
</comment>
<feature type="non-terminal residue" evidence="2">
    <location>
        <position position="86"/>
    </location>
</feature>
<name>A0A538TW79_UNCEI</name>
<evidence type="ECO:0000313" key="3">
    <source>
        <dbReference type="Proteomes" id="UP000319771"/>
    </source>
</evidence>
<keyword evidence="1" id="KW-0732">Signal</keyword>
<feature type="chain" id="PRO_5021850483" evidence="1">
    <location>
        <begin position="24"/>
        <end position="86"/>
    </location>
</feature>
<proteinExistence type="predicted"/>
<protein>
    <submittedName>
        <fullName evidence="2">Uncharacterized protein</fullName>
    </submittedName>
</protein>
<sequence length="86" mass="9332">MGRRLLNHLRILALIAALAPVHACKEREQLEKEAPALAHADFKVDRIAIAGVVSDVAALGDSAESREGWSLLIGDHLGRERFGKLP</sequence>
<dbReference type="AlphaFoldDB" id="A0A538TW79"/>
<dbReference type="EMBL" id="VBPB01000406">
    <property type="protein sequence ID" value="TMQ67890.1"/>
    <property type="molecule type" value="Genomic_DNA"/>
</dbReference>
<accession>A0A538TW79</accession>
<reference evidence="2 3" key="1">
    <citation type="journal article" date="2019" name="Nat. Microbiol.">
        <title>Mediterranean grassland soil C-N compound turnover is dependent on rainfall and depth, and is mediated by genomically divergent microorganisms.</title>
        <authorList>
            <person name="Diamond S."/>
            <person name="Andeer P.F."/>
            <person name="Li Z."/>
            <person name="Crits-Christoph A."/>
            <person name="Burstein D."/>
            <person name="Anantharaman K."/>
            <person name="Lane K.R."/>
            <person name="Thomas B.C."/>
            <person name="Pan C."/>
            <person name="Northen T.R."/>
            <person name="Banfield J.F."/>
        </authorList>
    </citation>
    <scope>NUCLEOTIDE SEQUENCE [LARGE SCALE GENOMIC DNA]</scope>
    <source>
        <strain evidence="2">WS_11</strain>
    </source>
</reference>